<evidence type="ECO:0000313" key="2">
    <source>
        <dbReference type="EMBL" id="MEF3365706.1"/>
    </source>
</evidence>
<sequence length="163" mass="16950">MSPILHGAVAVSMAIAAATGGSAVAAEQSVTPLAANDCEAIAGKIGEAAKIPVTTKTGRPDFLTSIRGNACLISGTATGLKAKFLDDVQKRLDATLADWTYIPDFDADGPDSTVKGFSKGSQRLVYALETRPPNGTCGDAPIGDCKVPRQRWTWSLKVAAFVQ</sequence>
<dbReference type="RefSeq" id="WP_332080633.1">
    <property type="nucleotide sequence ID" value="NZ_JAZHYN010000007.1"/>
</dbReference>
<comment type="caution">
    <text evidence="2">The sequence shown here is derived from an EMBL/GenBank/DDBJ whole genome shotgun (WGS) entry which is preliminary data.</text>
</comment>
<name>A0ABU7XEB3_9HYPH</name>
<gene>
    <name evidence="2" type="ORF">V3H18_04075</name>
</gene>
<keyword evidence="1" id="KW-0732">Signal</keyword>
<reference evidence="2 3" key="1">
    <citation type="submission" date="2024-02" db="EMBL/GenBank/DDBJ databases">
        <authorList>
            <person name="Grouzdev D."/>
        </authorList>
    </citation>
    <scope>NUCLEOTIDE SEQUENCE [LARGE SCALE GENOMIC DNA]</scope>
    <source>
        <strain evidence="2 3">9N</strain>
    </source>
</reference>
<dbReference type="Proteomes" id="UP001350748">
    <property type="component" value="Unassembled WGS sequence"/>
</dbReference>
<protein>
    <recommendedName>
        <fullName evidence="4">DUF3558 domain-containing protein</fullName>
    </recommendedName>
</protein>
<feature type="signal peptide" evidence="1">
    <location>
        <begin position="1"/>
        <end position="25"/>
    </location>
</feature>
<keyword evidence="3" id="KW-1185">Reference proteome</keyword>
<feature type="chain" id="PRO_5045412767" description="DUF3558 domain-containing protein" evidence="1">
    <location>
        <begin position="26"/>
        <end position="163"/>
    </location>
</feature>
<organism evidence="2 3">
    <name type="scientific">Methylocystis borbori</name>
    <dbReference type="NCBI Taxonomy" id="3118750"/>
    <lineage>
        <taxon>Bacteria</taxon>
        <taxon>Pseudomonadati</taxon>
        <taxon>Pseudomonadota</taxon>
        <taxon>Alphaproteobacteria</taxon>
        <taxon>Hyphomicrobiales</taxon>
        <taxon>Methylocystaceae</taxon>
        <taxon>Methylocystis</taxon>
    </lineage>
</organism>
<evidence type="ECO:0000256" key="1">
    <source>
        <dbReference type="SAM" id="SignalP"/>
    </source>
</evidence>
<evidence type="ECO:0008006" key="4">
    <source>
        <dbReference type="Google" id="ProtNLM"/>
    </source>
</evidence>
<dbReference type="EMBL" id="JAZHYN010000007">
    <property type="protein sequence ID" value="MEF3365706.1"/>
    <property type="molecule type" value="Genomic_DNA"/>
</dbReference>
<accession>A0ABU7XEB3</accession>
<proteinExistence type="predicted"/>
<evidence type="ECO:0000313" key="3">
    <source>
        <dbReference type="Proteomes" id="UP001350748"/>
    </source>
</evidence>